<feature type="transmembrane region" description="Helical" evidence="1">
    <location>
        <begin position="21"/>
        <end position="54"/>
    </location>
</feature>
<evidence type="ECO:0000313" key="3">
    <source>
        <dbReference type="EMBL" id="MBS7458358.1"/>
    </source>
</evidence>
<evidence type="ECO:0000256" key="1">
    <source>
        <dbReference type="SAM" id="Phobius"/>
    </source>
</evidence>
<evidence type="ECO:0000313" key="2">
    <source>
        <dbReference type="EMBL" id="MBR0563324.1"/>
    </source>
</evidence>
<protein>
    <recommendedName>
        <fullName evidence="5">Transmembrane protein</fullName>
    </recommendedName>
</protein>
<dbReference type="AlphaFoldDB" id="A0A8J7VWX5"/>
<accession>A0A8J7VWX5</accession>
<keyword evidence="4" id="KW-1185">Reference proteome</keyword>
<proteinExistence type="predicted"/>
<reference evidence="3 4" key="1">
    <citation type="journal article" date="2021" name="Microbiol. Resour. Announc.">
        <title>Draft Genome Sequence of Coralloluteibacterium stylophorae LMG 29479T.</title>
        <authorList>
            <person name="Karlyshev A.V."/>
            <person name="Kudryashova E.B."/>
            <person name="Ariskina E.V."/>
            <person name="Conroy A.P."/>
            <person name="Abidueva E.Y."/>
        </authorList>
    </citation>
    <scope>NUCLEOTIDE SEQUENCE [LARGE SCALE GENOMIC DNA]</scope>
    <source>
        <strain evidence="3 4">LMG 29479</strain>
    </source>
</reference>
<reference evidence="2" key="2">
    <citation type="submission" date="2021-04" db="EMBL/GenBank/DDBJ databases">
        <authorList>
            <person name="Karlyshev A.V."/>
        </authorList>
    </citation>
    <scope>NUCLEOTIDE SEQUENCE</scope>
    <source>
        <strain evidence="2">LMG 29479</strain>
    </source>
</reference>
<dbReference type="EMBL" id="JAGQFT020000010">
    <property type="protein sequence ID" value="MBS7458358.1"/>
    <property type="molecule type" value="Genomic_DNA"/>
</dbReference>
<keyword evidence="1" id="KW-0472">Membrane</keyword>
<dbReference type="RefSeq" id="WP_211927239.1">
    <property type="nucleotide sequence ID" value="NZ_JAGQFT020000010.1"/>
</dbReference>
<comment type="caution">
    <text evidence="2">The sequence shown here is derived from an EMBL/GenBank/DDBJ whole genome shotgun (WGS) entry which is preliminary data.</text>
</comment>
<evidence type="ECO:0000313" key="4">
    <source>
        <dbReference type="Proteomes" id="UP000675747"/>
    </source>
</evidence>
<keyword evidence="1" id="KW-0812">Transmembrane</keyword>
<gene>
    <name evidence="3" type="ORF">KB893_014560</name>
    <name evidence="2" type="ORF">KB893_12490</name>
</gene>
<organism evidence="2">
    <name type="scientific">Coralloluteibacterium stylophorae</name>
    <dbReference type="NCBI Taxonomy" id="1776034"/>
    <lineage>
        <taxon>Bacteria</taxon>
        <taxon>Pseudomonadati</taxon>
        <taxon>Pseudomonadota</taxon>
        <taxon>Gammaproteobacteria</taxon>
        <taxon>Lysobacterales</taxon>
        <taxon>Lysobacteraceae</taxon>
        <taxon>Coralloluteibacterium</taxon>
    </lineage>
</organism>
<name>A0A8J7VWX5_9GAMM</name>
<dbReference type="Proteomes" id="UP000675747">
    <property type="component" value="Unassembled WGS sequence"/>
</dbReference>
<dbReference type="EMBL" id="JAGQFT010000120">
    <property type="protein sequence ID" value="MBR0563324.1"/>
    <property type="molecule type" value="Genomic_DNA"/>
</dbReference>
<sequence length="90" mass="9937">MFHSRSRFIHFDLRKPRHPLVKLGFGLVGVALLSVLLVFGLFAGAAMLAAGVVWRLAVQLRAPQQQQAVRGGAIDGEFRVVRKSDPMLSR</sequence>
<evidence type="ECO:0008006" key="5">
    <source>
        <dbReference type="Google" id="ProtNLM"/>
    </source>
</evidence>
<keyword evidence="1" id="KW-1133">Transmembrane helix</keyword>